<keyword evidence="1" id="KW-0732">Signal</keyword>
<dbReference type="InterPro" id="IPR013320">
    <property type="entry name" value="ConA-like_dom_sf"/>
</dbReference>
<dbReference type="Pfam" id="PF03160">
    <property type="entry name" value="Calx-beta"/>
    <property type="match status" value="2"/>
</dbReference>
<dbReference type="SUPFAM" id="SSF50952">
    <property type="entry name" value="Soluble quinoprotein glucose dehydrogenase"/>
    <property type="match status" value="1"/>
</dbReference>
<dbReference type="InterPro" id="IPR050258">
    <property type="entry name" value="Leguminous_Lectin"/>
</dbReference>
<dbReference type="PANTHER" id="PTHR32401">
    <property type="entry name" value="CONCANAVALIN A-LIKE LECTIN FAMILY PROTEIN"/>
    <property type="match status" value="1"/>
</dbReference>
<dbReference type="InterPro" id="IPR003644">
    <property type="entry name" value="Calx_beta"/>
</dbReference>
<feature type="domain" description="Calx-beta" evidence="5">
    <location>
        <begin position="799"/>
        <end position="898"/>
    </location>
</feature>
<name>A0A5C5YP12_9BACT</name>
<dbReference type="InterPro" id="IPR038081">
    <property type="entry name" value="CalX-like_sf"/>
</dbReference>
<dbReference type="EMBL" id="SJPJ01000002">
    <property type="protein sequence ID" value="TWT76490.1"/>
    <property type="molecule type" value="Genomic_DNA"/>
</dbReference>
<dbReference type="InterPro" id="IPR011042">
    <property type="entry name" value="6-blade_b-propeller_TolB-like"/>
</dbReference>
<feature type="compositionally biased region" description="Polar residues" evidence="4">
    <location>
        <begin position="922"/>
        <end position="936"/>
    </location>
</feature>
<keyword evidence="2" id="KW-0677">Repeat</keyword>
<evidence type="ECO:0000256" key="3">
    <source>
        <dbReference type="ARBA" id="ARBA00022837"/>
    </source>
</evidence>
<evidence type="ECO:0000313" key="6">
    <source>
        <dbReference type="EMBL" id="TWT76490.1"/>
    </source>
</evidence>
<dbReference type="GO" id="GO:0030246">
    <property type="term" value="F:carbohydrate binding"/>
    <property type="evidence" value="ECO:0007669"/>
    <property type="project" value="InterPro"/>
</dbReference>
<dbReference type="Proteomes" id="UP000315010">
    <property type="component" value="Unassembled WGS sequence"/>
</dbReference>
<dbReference type="InterPro" id="IPR025592">
    <property type="entry name" value="DUF4347"/>
</dbReference>
<proteinExistence type="predicted"/>
<protein>
    <submittedName>
        <fullName evidence="6">Soluble aldose sugar dehydrogenase YliI</fullName>
        <ecNumber evidence="6">1.1.5.-</ecNumber>
    </submittedName>
</protein>
<dbReference type="OrthoDB" id="9770043at2"/>
<dbReference type="InterPro" id="IPR012938">
    <property type="entry name" value="Glc/Sorbosone_DH"/>
</dbReference>
<dbReference type="SUPFAM" id="SSF49899">
    <property type="entry name" value="Concanavalin A-like lectins/glucanases"/>
    <property type="match status" value="4"/>
</dbReference>
<dbReference type="InterPro" id="IPR056573">
    <property type="entry name" value="Lectin_L-type_dom"/>
</dbReference>
<dbReference type="Pfam" id="PF07995">
    <property type="entry name" value="GSDH"/>
    <property type="match status" value="2"/>
</dbReference>
<dbReference type="Pfam" id="PF14252">
    <property type="entry name" value="DUF4347"/>
    <property type="match status" value="1"/>
</dbReference>
<dbReference type="Gene3D" id="2.60.40.2030">
    <property type="match status" value="3"/>
</dbReference>
<evidence type="ECO:0000256" key="2">
    <source>
        <dbReference type="ARBA" id="ARBA00022737"/>
    </source>
</evidence>
<evidence type="ECO:0000256" key="1">
    <source>
        <dbReference type="ARBA" id="ARBA00022729"/>
    </source>
</evidence>
<keyword evidence="7" id="KW-1185">Reference proteome</keyword>
<reference evidence="6 7" key="1">
    <citation type="submission" date="2019-02" db="EMBL/GenBank/DDBJ databases">
        <title>Deep-cultivation of Planctomycetes and their phenomic and genomic characterization uncovers novel biology.</title>
        <authorList>
            <person name="Wiegand S."/>
            <person name="Jogler M."/>
            <person name="Boedeker C."/>
            <person name="Pinto D."/>
            <person name="Vollmers J."/>
            <person name="Rivas-Marin E."/>
            <person name="Kohn T."/>
            <person name="Peeters S.H."/>
            <person name="Heuer A."/>
            <person name="Rast P."/>
            <person name="Oberbeckmann S."/>
            <person name="Bunk B."/>
            <person name="Jeske O."/>
            <person name="Meyerdierks A."/>
            <person name="Storesund J.E."/>
            <person name="Kallscheuer N."/>
            <person name="Luecker S."/>
            <person name="Lage O.M."/>
            <person name="Pohl T."/>
            <person name="Merkel B.J."/>
            <person name="Hornburger P."/>
            <person name="Mueller R.-W."/>
            <person name="Bruemmer F."/>
            <person name="Labrenz M."/>
            <person name="Spormann A.M."/>
            <person name="Op Den Camp H."/>
            <person name="Overmann J."/>
            <person name="Amann R."/>
            <person name="Jetten M.S.M."/>
            <person name="Mascher T."/>
            <person name="Medema M.H."/>
            <person name="Devos D.P."/>
            <person name="Kaster A.-K."/>
            <person name="Ovreas L."/>
            <person name="Rohde M."/>
            <person name="Galperin M.Y."/>
            <person name="Jogler C."/>
        </authorList>
    </citation>
    <scope>NUCLEOTIDE SEQUENCE [LARGE SCALE GENOMIC DNA]</scope>
    <source>
        <strain evidence="6 7">CA13</strain>
    </source>
</reference>
<feature type="domain" description="Calx-beta" evidence="5">
    <location>
        <begin position="1139"/>
        <end position="1238"/>
    </location>
</feature>
<dbReference type="Pfam" id="PF00139">
    <property type="entry name" value="Lectin_legB"/>
    <property type="match status" value="4"/>
</dbReference>
<feature type="domain" description="Calx-beta" evidence="5">
    <location>
        <begin position="457"/>
        <end position="558"/>
    </location>
</feature>
<dbReference type="InterPro" id="IPR011041">
    <property type="entry name" value="Quinoprot_gluc/sorb_DH_b-prop"/>
</dbReference>
<organism evidence="6 7">
    <name type="scientific">Novipirellula herctigrandis</name>
    <dbReference type="NCBI Taxonomy" id="2527986"/>
    <lineage>
        <taxon>Bacteria</taxon>
        <taxon>Pseudomonadati</taxon>
        <taxon>Planctomycetota</taxon>
        <taxon>Planctomycetia</taxon>
        <taxon>Pirellulales</taxon>
        <taxon>Pirellulaceae</taxon>
        <taxon>Novipirellula</taxon>
    </lineage>
</organism>
<evidence type="ECO:0000313" key="7">
    <source>
        <dbReference type="Proteomes" id="UP000315010"/>
    </source>
</evidence>
<evidence type="ECO:0000256" key="4">
    <source>
        <dbReference type="SAM" id="MobiDB-lite"/>
    </source>
</evidence>
<dbReference type="Gene3D" id="2.120.10.30">
    <property type="entry name" value="TolB, C-terminal domain"/>
    <property type="match status" value="1"/>
</dbReference>
<dbReference type="GO" id="GO:0016020">
    <property type="term" value="C:membrane"/>
    <property type="evidence" value="ECO:0007669"/>
    <property type="project" value="InterPro"/>
</dbReference>
<dbReference type="InterPro" id="IPR001220">
    <property type="entry name" value="Legume_lectin_dom"/>
</dbReference>
<gene>
    <name evidence="6" type="primary">yliI_2</name>
    <name evidence="6" type="ORF">CA13_69850</name>
</gene>
<dbReference type="SUPFAM" id="SSF141072">
    <property type="entry name" value="CalX-like"/>
    <property type="match status" value="3"/>
</dbReference>
<dbReference type="EC" id="1.1.5.-" evidence="6"/>
<dbReference type="PANTHER" id="PTHR32401:SF48">
    <property type="entry name" value="LEGUME LECTIN DOMAIN-CONTAINING PROTEIN"/>
    <property type="match status" value="1"/>
</dbReference>
<dbReference type="SMART" id="SM00237">
    <property type="entry name" value="Calx_beta"/>
    <property type="match status" value="3"/>
</dbReference>
<dbReference type="CDD" id="cd01951">
    <property type="entry name" value="lectin_L-type"/>
    <property type="match status" value="4"/>
</dbReference>
<dbReference type="GO" id="GO:0016491">
    <property type="term" value="F:oxidoreductase activity"/>
    <property type="evidence" value="ECO:0007669"/>
    <property type="project" value="UniProtKB-KW"/>
</dbReference>
<dbReference type="RefSeq" id="WP_146404250.1">
    <property type="nucleotide sequence ID" value="NZ_SJPJ01000002.1"/>
</dbReference>
<dbReference type="Gene3D" id="2.60.120.200">
    <property type="match status" value="4"/>
</dbReference>
<sequence length="1911" mass="201192">MLPPKHRRTRSRHPSLSKRRKRLSWNVTSLEQRLLLAADAGVAFDGPIATDQAAEVGPENVANSSQQDAAITEAVNGIVFIDSDVTDADMLSQASDAAEVVLLDADRDAITQITETLSRRKNVASIHIVSHGQAGQMKLSGKIIDSNVVDARGADLAKWSFALSPDADILLYGCEVGAGSSGSMLLQSLSDLTGADVAASIDVSGSKITGANWELEKSIGRIEAGLAFEITVLNRYQDTLAVGDEFQYTGFSDSDPISLNGNASFTGGKLELTSDGLYQAGSAFSNSSIAIDSSTSFQTSFAFEMNGGMGQRGADGLTFLLQNSSTGLNALGDIGGLLGYDGIANSVAIELDTWRNPWDQFGDEIAVSVNGDSLGQIAAAPSPINLNSGAVNYAWIDYNGETNQLSVYVSDVNARPGAASLTTNIDLSAYLGDEAFVGFTAGNYEVPNAHRILSWSMNTDDPSDPNTDPGTFAIDNSQVTVDEDAGEAVVGIVRTSDASEAASIRYETTNQSAVAGSDYSQRSGVVNFSQGQTYAEVAIPILNDSVEEDTETFRVTLSNPVNADLLNANIATVTIRDNDTQAIEGDIQFASFSSSDPINLNGNAAIAGGKLQLTSDDAYQAGSAFLNSPIEVDSRSSFQTSFAFEMNGGAGQGGADGLTFLLQSSPSGPNALGAIGGLLGYDGITNSVTIEFDTWNNPWDQFGDEIAVSVNGNSQNQIAAAPAPINLNSGAVNFAWIDYDGETNRLSVYVSAINAKPGAPTLTTNVDLSAFLGDQAYVGFSAGNYALPNAHRILSWTMNTQPGVPNNTPGTFNLESSQVTVNENAGEVVLRVLRTGDVSAPASIYYQTANQSAVTGSDYSQRSDTVNFAAGQTVAEISIPIINDNADEGDETFRVTLSNAVGANLGSTETTIVTIRDDDDTSPPQTGSPDFGSFATNDPINVNGNASINGGKLELTSTGTYQAGSAYFDSPMFFGSDTSFTTNFAFEMAGGPGAGGADGLTFILQSSPSGASALGQIGGALGYGGITNSVAIELDTWNNGWDQFGDEIAVAVNGDFGGQVASSPSPINLNSGAVNYAWIDYDGESNRLSVYVAATNSKPGAAALTTNIDLSAFVGNQVYAGFTAGNYALPNAHRILSWSMETDDPTSGPATFRLESIQKTFSETAGEAVITILRTGDATGAASINYQTYDQTAVDGDDYSRRSGLVSFNDGQREAQVVIPILDDGLEEGVESFSITIDNPVNAELGAPRTTTITILDDEQALPNFPSFVGTDLIDTNGGASVTGGKLQIISDAPFQAGSAFYTTPIDVTSTSSFQTSFDFEMNGGSGTGGADGLAFVLQNSAAGTGAIGQNAFGMGYVGIGNSVAIELDTWRNDGDKYKDEIAVVTDGVFQNHVAQARSPINLNGGGVYHAWVDYNGESNVLAVYISEANDKPTLATLKTTIELDKIVGNQMFVGFTAGSWDQPNAHRISSWWMDTEAPALDPPVLPSGELRTEIVQRGLIAPTAIAWSADGRNTYVAEKGGVVKVIRDGQLISSPVIDISAIVNNFSDRGLLDVAINPDLDSDPYMYVLYTYDPPEVWNYVGNEYAGPDQRGNRAGRLVRYTLDSATDYTTVVQGSEYIMLGTASIWQNFNGFTNSVVVISEPAAGQYPDGSYMRDFINSDSTTHTIASLEFAPDGNLLVSIGDGGSYNQMDPRVVRVQDIDSLSGKVLRIDPITGQGVSDNPFFSGDADANRSKVYQLGLRNPFRIAVDDVTGRLFIGDVGWTRWEEINTADAGANFGWPYFEGGQGVNIVTPSGYINLPAGQEFLSSGAEATPAIIALSHTADGIDAIIMGDVIRGGNLGLLYEGDILFNSLGQGIVRRASVNADGQVTDVQTFATGANYVVDIRQGPDGEMYFVDLADGQIGRWSVV</sequence>
<feature type="region of interest" description="Disordered" evidence="4">
    <location>
        <begin position="915"/>
        <end position="936"/>
    </location>
</feature>
<accession>A0A5C5YP12</accession>
<dbReference type="GO" id="GO:0007154">
    <property type="term" value="P:cell communication"/>
    <property type="evidence" value="ECO:0007669"/>
    <property type="project" value="InterPro"/>
</dbReference>
<keyword evidence="6" id="KW-0560">Oxidoreductase</keyword>
<keyword evidence="3" id="KW-0106">Calcium</keyword>
<comment type="caution">
    <text evidence="6">The sequence shown here is derived from an EMBL/GenBank/DDBJ whole genome shotgun (WGS) entry which is preliminary data.</text>
</comment>
<evidence type="ECO:0000259" key="5">
    <source>
        <dbReference type="SMART" id="SM00237"/>
    </source>
</evidence>